<sequence>MGISADEVLNWFDAVNWQQGEWVPEIVVALWDGQKRFLDLLKEIQDSSTQHRWSNKTKPLTRQSLSLTLTRMEREELVLRHEDNSSVPRAVWYEVSPILREFLEERARPPAEWIASHQDLIERIRQRRVTRERDRGRDDET</sequence>
<dbReference type="RefSeq" id="WP_186361449.1">
    <property type="nucleotide sequence ID" value="NZ_BAABII010000018.1"/>
</dbReference>
<dbReference type="InterPro" id="IPR036390">
    <property type="entry name" value="WH_DNA-bd_sf"/>
</dbReference>
<evidence type="ECO:0000313" key="1">
    <source>
        <dbReference type="EMBL" id="MEY8042549.1"/>
    </source>
</evidence>
<name>A0ABV4CT06_9PSEU</name>
<dbReference type="SUPFAM" id="SSF46785">
    <property type="entry name" value="Winged helix' DNA-binding domain"/>
    <property type="match status" value="1"/>
</dbReference>
<accession>A0ABV4CT06</accession>
<dbReference type="Proteomes" id="UP001564626">
    <property type="component" value="Unassembled WGS sequence"/>
</dbReference>
<protein>
    <submittedName>
        <fullName evidence="1">Helix-turn-helix transcriptional regulator</fullName>
    </submittedName>
</protein>
<proteinExistence type="predicted"/>
<dbReference type="EMBL" id="JBGEHV010000059">
    <property type="protein sequence ID" value="MEY8042549.1"/>
    <property type="molecule type" value="Genomic_DNA"/>
</dbReference>
<comment type="caution">
    <text evidence="1">The sequence shown here is derived from an EMBL/GenBank/DDBJ whole genome shotgun (WGS) entry which is preliminary data.</text>
</comment>
<dbReference type="Gene3D" id="1.10.10.10">
    <property type="entry name" value="Winged helix-like DNA-binding domain superfamily/Winged helix DNA-binding domain"/>
    <property type="match status" value="1"/>
</dbReference>
<dbReference type="InterPro" id="IPR036388">
    <property type="entry name" value="WH-like_DNA-bd_sf"/>
</dbReference>
<organism evidence="1 2">
    <name type="scientific">Saccharopolyspora cebuensis</name>
    <dbReference type="NCBI Taxonomy" id="418759"/>
    <lineage>
        <taxon>Bacteria</taxon>
        <taxon>Bacillati</taxon>
        <taxon>Actinomycetota</taxon>
        <taxon>Actinomycetes</taxon>
        <taxon>Pseudonocardiales</taxon>
        <taxon>Pseudonocardiaceae</taxon>
        <taxon>Saccharopolyspora</taxon>
    </lineage>
</organism>
<gene>
    <name evidence="1" type="ORF">AB8O55_24355</name>
</gene>
<evidence type="ECO:0000313" key="2">
    <source>
        <dbReference type="Proteomes" id="UP001564626"/>
    </source>
</evidence>
<keyword evidence="2" id="KW-1185">Reference proteome</keyword>
<reference evidence="1 2" key="1">
    <citation type="submission" date="2024-08" db="EMBL/GenBank/DDBJ databases">
        <title>Genome mining of Saccharopolyspora cebuensis PGLac3 from Nigerian medicinal plant.</title>
        <authorList>
            <person name="Ezeobiora C.E."/>
            <person name="Igbokwe N.H."/>
            <person name="Amin D.H."/>
            <person name="Mendie U.E."/>
        </authorList>
    </citation>
    <scope>NUCLEOTIDE SEQUENCE [LARGE SCALE GENOMIC DNA]</scope>
    <source>
        <strain evidence="1 2">PGLac3</strain>
    </source>
</reference>